<keyword evidence="2" id="KW-1185">Reference proteome</keyword>
<accession>A0A843W201</accession>
<organism evidence="1 2">
    <name type="scientific">Colocasia esculenta</name>
    <name type="common">Wild taro</name>
    <name type="synonym">Arum esculentum</name>
    <dbReference type="NCBI Taxonomy" id="4460"/>
    <lineage>
        <taxon>Eukaryota</taxon>
        <taxon>Viridiplantae</taxon>
        <taxon>Streptophyta</taxon>
        <taxon>Embryophyta</taxon>
        <taxon>Tracheophyta</taxon>
        <taxon>Spermatophyta</taxon>
        <taxon>Magnoliopsida</taxon>
        <taxon>Liliopsida</taxon>
        <taxon>Araceae</taxon>
        <taxon>Aroideae</taxon>
        <taxon>Colocasieae</taxon>
        <taxon>Colocasia</taxon>
    </lineage>
</organism>
<protein>
    <submittedName>
        <fullName evidence="1">Uncharacterized protein</fullName>
    </submittedName>
</protein>
<dbReference type="EMBL" id="NMUH01003353">
    <property type="protein sequence ID" value="MQM05133.1"/>
    <property type="molecule type" value="Genomic_DNA"/>
</dbReference>
<name>A0A843W201_COLES</name>
<proteinExistence type="predicted"/>
<evidence type="ECO:0000313" key="1">
    <source>
        <dbReference type="EMBL" id="MQM05133.1"/>
    </source>
</evidence>
<comment type="caution">
    <text evidence="1">The sequence shown here is derived from an EMBL/GenBank/DDBJ whole genome shotgun (WGS) entry which is preliminary data.</text>
</comment>
<sequence length="217" mass="25838">MLYPNYEVEEDDGHYNDEFFQLEYIDDFNHGHGGMLKLQDDIRLCNYTEKKEVKDLSLIINLHHRFRLQHSLRLHLHLCLQLQLCLQVPNLCLHLQHSLHLCLQLCLQTSHHFAIKREVTNARITWNIIAANRFTDYLNKHKAATKKASENFDDPLMWKGHGPPTIRRDYWDAMCDKWAMTLENSLAAMQIATTTRLVLQRIRSLRRNRFHRLRSAR</sequence>
<gene>
    <name evidence="1" type="ORF">Taro_037938</name>
</gene>
<reference evidence="1" key="1">
    <citation type="submission" date="2017-07" db="EMBL/GenBank/DDBJ databases">
        <title>Taro Niue Genome Assembly and Annotation.</title>
        <authorList>
            <person name="Atibalentja N."/>
            <person name="Keating K."/>
            <person name="Fields C.J."/>
        </authorList>
    </citation>
    <scope>NUCLEOTIDE SEQUENCE</scope>
    <source>
        <strain evidence="1">Niue_2</strain>
        <tissue evidence="1">Leaf</tissue>
    </source>
</reference>
<dbReference type="AlphaFoldDB" id="A0A843W201"/>
<dbReference type="Proteomes" id="UP000652761">
    <property type="component" value="Unassembled WGS sequence"/>
</dbReference>
<evidence type="ECO:0000313" key="2">
    <source>
        <dbReference type="Proteomes" id="UP000652761"/>
    </source>
</evidence>